<keyword evidence="1" id="KW-1133">Transmembrane helix</keyword>
<keyword evidence="1" id="KW-0472">Membrane</keyword>
<evidence type="ECO:0000313" key="5">
    <source>
        <dbReference type="Proteomes" id="UP000467379"/>
    </source>
</evidence>
<dbReference type="EMBL" id="MVHM01000001">
    <property type="protein sequence ID" value="ORA40876.1"/>
    <property type="molecule type" value="Genomic_DNA"/>
</dbReference>
<dbReference type="RefSeq" id="WP_083129656.1">
    <property type="nucleotide sequence ID" value="NZ_AP022606.1"/>
</dbReference>
<keyword evidence="1" id="KW-0812">Transmembrane</keyword>
<dbReference type="Proteomes" id="UP000192441">
    <property type="component" value="Unassembled WGS sequence"/>
</dbReference>
<evidence type="ECO:0000313" key="2">
    <source>
        <dbReference type="EMBL" id="BBZ14776.1"/>
    </source>
</evidence>
<accession>A0A7I7WAV4</accession>
<proteinExistence type="predicted"/>
<dbReference type="EMBL" id="AP022606">
    <property type="protein sequence ID" value="BBZ14776.1"/>
    <property type="molecule type" value="Genomic_DNA"/>
</dbReference>
<dbReference type="Proteomes" id="UP000467379">
    <property type="component" value="Chromosome"/>
</dbReference>
<feature type="transmembrane region" description="Helical" evidence="1">
    <location>
        <begin position="134"/>
        <end position="155"/>
    </location>
</feature>
<feature type="transmembrane region" description="Helical" evidence="1">
    <location>
        <begin position="57"/>
        <end position="77"/>
    </location>
</feature>
<evidence type="ECO:0000313" key="4">
    <source>
        <dbReference type="Proteomes" id="UP000192441"/>
    </source>
</evidence>
<feature type="transmembrane region" description="Helical" evidence="1">
    <location>
        <begin position="21"/>
        <end position="45"/>
    </location>
</feature>
<name>A0A7I7WAV4_9MYCO</name>
<sequence>MSAENEAIAAIYAADRADGSAIYGVSINLMAVMATYGALVVAAISTDFLEDQWYGPWLHAVVGAPLWGLLCYQYILLSLVDVRVRSIATLERKLLNNIGSTVLSDADKRKVGSDAGDWVSNVVTQPGWLKPANIAAFGGLAVAVVAVAVISLLTVPTTNRAPFVLGVCVHGVLAACFLSAAFYVLLIDVVWQRVTGHPYKSAKIESRHWSP</sequence>
<organism evidence="3 4">
    <name type="scientific">Mycobacterium branderi</name>
    <dbReference type="NCBI Taxonomy" id="43348"/>
    <lineage>
        <taxon>Bacteria</taxon>
        <taxon>Bacillati</taxon>
        <taxon>Actinomycetota</taxon>
        <taxon>Actinomycetes</taxon>
        <taxon>Mycobacteriales</taxon>
        <taxon>Mycobacteriaceae</taxon>
        <taxon>Mycobacterium</taxon>
    </lineage>
</organism>
<dbReference type="AlphaFoldDB" id="A0A7I7WAV4"/>
<evidence type="ECO:0000313" key="3">
    <source>
        <dbReference type="EMBL" id="ORA40876.1"/>
    </source>
</evidence>
<gene>
    <name evidence="3" type="ORF">BST20_01640</name>
    <name evidence="2" type="ORF">MBRA_49710</name>
</gene>
<protein>
    <submittedName>
        <fullName evidence="3">Uncharacterized protein</fullName>
    </submittedName>
</protein>
<reference evidence="3 4" key="1">
    <citation type="submission" date="2016-12" db="EMBL/GenBank/DDBJ databases">
        <title>The new phylogeny of genus Mycobacterium.</title>
        <authorList>
            <person name="Tortoli E."/>
            <person name="Trovato A."/>
            <person name="Cirillo D.M."/>
        </authorList>
    </citation>
    <scope>NUCLEOTIDE SEQUENCE [LARGE SCALE GENOMIC DNA]</scope>
    <source>
        <strain evidence="3 4">DSM 44624</strain>
    </source>
</reference>
<feature type="transmembrane region" description="Helical" evidence="1">
    <location>
        <begin position="161"/>
        <end position="186"/>
    </location>
</feature>
<reference evidence="2 5" key="2">
    <citation type="journal article" date="2019" name="Emerg. Microbes Infect.">
        <title>Comprehensive subspecies identification of 175 nontuberculous mycobacteria species based on 7547 genomic profiles.</title>
        <authorList>
            <person name="Matsumoto Y."/>
            <person name="Kinjo T."/>
            <person name="Motooka D."/>
            <person name="Nabeya D."/>
            <person name="Jung N."/>
            <person name="Uechi K."/>
            <person name="Horii T."/>
            <person name="Iida T."/>
            <person name="Fujita J."/>
            <person name="Nakamura S."/>
        </authorList>
    </citation>
    <scope>NUCLEOTIDE SEQUENCE [LARGE SCALE GENOMIC DNA]</scope>
    <source>
        <strain evidence="2 5">JCM 12687</strain>
    </source>
</reference>
<dbReference type="OrthoDB" id="3686851at2"/>
<evidence type="ECO:0000256" key="1">
    <source>
        <dbReference type="SAM" id="Phobius"/>
    </source>
</evidence>
<keyword evidence="5" id="KW-1185">Reference proteome</keyword>
<reference evidence="2" key="3">
    <citation type="submission" date="2020-02" db="EMBL/GenBank/DDBJ databases">
        <authorList>
            <person name="Matsumoto Y."/>
            <person name="Motooka D."/>
            <person name="Nakamura S."/>
        </authorList>
    </citation>
    <scope>NUCLEOTIDE SEQUENCE</scope>
    <source>
        <strain evidence="2">JCM 12687</strain>
    </source>
</reference>